<dbReference type="PIRSF" id="PIRSF032025">
    <property type="entry name" value="UCP032025"/>
    <property type="match status" value="1"/>
</dbReference>
<dbReference type="EMBL" id="SACL01000001">
    <property type="protein sequence ID" value="RVT99702.1"/>
    <property type="molecule type" value="Genomic_DNA"/>
</dbReference>
<dbReference type="RefSeq" id="WP_127786599.1">
    <property type="nucleotide sequence ID" value="NZ_SACL01000001.1"/>
</dbReference>
<name>A0A437MPY2_9PROT</name>
<keyword evidence="2" id="KW-1185">Reference proteome</keyword>
<gene>
    <name evidence="1" type="ORF">EOD42_05635</name>
</gene>
<comment type="caution">
    <text evidence="1">The sequence shown here is derived from an EMBL/GenBank/DDBJ whole genome shotgun (WGS) entry which is preliminary data.</text>
</comment>
<dbReference type="Proteomes" id="UP000282957">
    <property type="component" value="Unassembled WGS sequence"/>
</dbReference>
<proteinExistence type="predicted"/>
<evidence type="ECO:0000313" key="2">
    <source>
        <dbReference type="Proteomes" id="UP000282957"/>
    </source>
</evidence>
<protein>
    <submittedName>
        <fullName evidence="1">DUF1489 family protein</fullName>
    </submittedName>
</protein>
<dbReference type="Pfam" id="PF07370">
    <property type="entry name" value="DUF1489"/>
    <property type="match status" value="1"/>
</dbReference>
<dbReference type="AlphaFoldDB" id="A0A437MPY2"/>
<reference evidence="1 2" key="1">
    <citation type="submission" date="2019-01" db="EMBL/GenBank/DDBJ databases">
        <authorList>
            <person name="Chen W.-M."/>
        </authorList>
    </citation>
    <scope>NUCLEOTIDE SEQUENCE [LARGE SCALE GENOMIC DNA]</scope>
    <source>
        <strain evidence="1 2">CCP-6</strain>
    </source>
</reference>
<dbReference type="InterPro" id="IPR008320">
    <property type="entry name" value="UCP032025"/>
</dbReference>
<accession>A0A437MPY2</accession>
<dbReference type="OrthoDB" id="9798292at2"/>
<sequence>MLNLVKLCVGVRDIAHLTALQAARMVNDPPLRHQTRMVPKRREELLAGGSLYWVIQGHVLVRQRLLDITDDKWDDGTSCAGLILDPVLVPVQGRAMRPFQGWRYLAPDAAPPDVGATGPADGLDALPPEMARELRALCLI</sequence>
<evidence type="ECO:0000313" key="1">
    <source>
        <dbReference type="EMBL" id="RVT99702.1"/>
    </source>
</evidence>
<organism evidence="1 2">
    <name type="scientific">Rhodovarius crocodyli</name>
    <dbReference type="NCBI Taxonomy" id="1979269"/>
    <lineage>
        <taxon>Bacteria</taxon>
        <taxon>Pseudomonadati</taxon>
        <taxon>Pseudomonadota</taxon>
        <taxon>Alphaproteobacteria</taxon>
        <taxon>Acetobacterales</taxon>
        <taxon>Roseomonadaceae</taxon>
        <taxon>Rhodovarius</taxon>
    </lineage>
</organism>